<evidence type="ECO:0000313" key="2">
    <source>
        <dbReference type="Proteomes" id="UP000823674"/>
    </source>
</evidence>
<keyword evidence="2" id="KW-1185">Reference proteome</keyword>
<accession>A0ABQ7NGJ9</accession>
<protein>
    <submittedName>
        <fullName evidence="1">Uncharacterized protein</fullName>
    </submittedName>
</protein>
<sequence length="158" mass="18171">SSGPGGKRFEDKIVDTLKKYVNEGAYLSKKWLKKHLLIQSFAPSSHTMLPCQLKILNQRSRYIPTPATLRSMWWDRTMEGYNCSSNEQLQIWSKELTLIIYRCMHTSTGMNTSTYTLNFSDKTHTRSMRLKSMDSSLLSLVASITFKPQRQLLAQIAS</sequence>
<dbReference type="EMBL" id="JADBGQ010000002">
    <property type="protein sequence ID" value="KAG5409989.1"/>
    <property type="molecule type" value="Genomic_DNA"/>
</dbReference>
<comment type="caution">
    <text evidence="1">The sequence shown here is derived from an EMBL/GenBank/DDBJ whole genome shotgun (WGS) entry which is preliminary data.</text>
</comment>
<feature type="non-terminal residue" evidence="1">
    <location>
        <position position="1"/>
    </location>
</feature>
<proteinExistence type="predicted"/>
<organism evidence="1 2">
    <name type="scientific">Brassica rapa subsp. trilocularis</name>
    <dbReference type="NCBI Taxonomy" id="1813537"/>
    <lineage>
        <taxon>Eukaryota</taxon>
        <taxon>Viridiplantae</taxon>
        <taxon>Streptophyta</taxon>
        <taxon>Embryophyta</taxon>
        <taxon>Tracheophyta</taxon>
        <taxon>Spermatophyta</taxon>
        <taxon>Magnoliopsida</taxon>
        <taxon>eudicotyledons</taxon>
        <taxon>Gunneridae</taxon>
        <taxon>Pentapetalae</taxon>
        <taxon>rosids</taxon>
        <taxon>malvids</taxon>
        <taxon>Brassicales</taxon>
        <taxon>Brassicaceae</taxon>
        <taxon>Brassiceae</taxon>
        <taxon>Brassica</taxon>
    </lineage>
</organism>
<evidence type="ECO:0000313" key="1">
    <source>
        <dbReference type="EMBL" id="KAG5409989.1"/>
    </source>
</evidence>
<gene>
    <name evidence="1" type="primary">A02p027280.1_BraROA</name>
    <name evidence="1" type="ORF">IGI04_006308</name>
</gene>
<name>A0ABQ7NGJ9_BRACM</name>
<reference evidence="1 2" key="1">
    <citation type="submission" date="2021-03" db="EMBL/GenBank/DDBJ databases">
        <authorList>
            <person name="King G.J."/>
            <person name="Bancroft I."/>
            <person name="Baten A."/>
            <person name="Bloomfield J."/>
            <person name="Borpatragohain P."/>
            <person name="He Z."/>
            <person name="Irish N."/>
            <person name="Irwin J."/>
            <person name="Liu K."/>
            <person name="Mauleon R.P."/>
            <person name="Moore J."/>
            <person name="Morris R."/>
            <person name="Ostergaard L."/>
            <person name="Wang B."/>
            <person name="Wells R."/>
        </authorList>
    </citation>
    <scope>NUCLEOTIDE SEQUENCE [LARGE SCALE GENOMIC DNA]</scope>
    <source>
        <strain evidence="1">R-o-18</strain>
        <tissue evidence="1">Leaf</tissue>
    </source>
</reference>
<dbReference type="Proteomes" id="UP000823674">
    <property type="component" value="Chromosome A02"/>
</dbReference>